<feature type="domain" description="SpoVT-AbrB" evidence="1">
    <location>
        <begin position="13"/>
        <end position="59"/>
    </location>
</feature>
<dbReference type="InterPro" id="IPR028366">
    <property type="entry name" value="PhoU"/>
</dbReference>
<evidence type="ECO:0000259" key="1">
    <source>
        <dbReference type="SMART" id="SM00966"/>
    </source>
</evidence>
<dbReference type="SMART" id="SM00966">
    <property type="entry name" value="SpoVT_AbrB"/>
    <property type="match status" value="1"/>
</dbReference>
<keyword evidence="3" id="KW-1185">Reference proteome</keyword>
<dbReference type="InterPro" id="IPR007159">
    <property type="entry name" value="SpoVT-AbrB_dom"/>
</dbReference>
<gene>
    <name evidence="2" type="ORF">AKJ45_00170</name>
</gene>
<dbReference type="AlphaFoldDB" id="A0A133VBU8"/>
<dbReference type="Pfam" id="PF04014">
    <property type="entry name" value="MazE_antitoxin"/>
    <property type="match status" value="1"/>
</dbReference>
<dbReference type="Gene3D" id="1.20.58.220">
    <property type="entry name" value="Phosphate transport system protein phou homolog 2, domain 2"/>
    <property type="match status" value="2"/>
</dbReference>
<dbReference type="PATRIC" id="fig|1698275.3.peg.34"/>
<dbReference type="InterPro" id="IPR038078">
    <property type="entry name" value="PhoU-like_sf"/>
</dbReference>
<evidence type="ECO:0000313" key="2">
    <source>
        <dbReference type="EMBL" id="KXB03900.1"/>
    </source>
</evidence>
<accession>A0A133VBU8</accession>
<dbReference type="InterPro" id="IPR026022">
    <property type="entry name" value="PhoU_dom"/>
</dbReference>
<name>A0A133VBU8_9EURY</name>
<protein>
    <recommendedName>
        <fullName evidence="1">SpoVT-AbrB domain-containing protein</fullName>
    </recommendedName>
</protein>
<evidence type="ECO:0000313" key="3">
    <source>
        <dbReference type="Proteomes" id="UP000070565"/>
    </source>
</evidence>
<dbReference type="Pfam" id="PF01895">
    <property type="entry name" value="PhoU"/>
    <property type="match status" value="2"/>
</dbReference>
<organism evidence="2 3">
    <name type="scientific">candidate division MSBL1 archaeon SCGC-AAA261F19</name>
    <dbReference type="NCBI Taxonomy" id="1698275"/>
    <lineage>
        <taxon>Archaea</taxon>
        <taxon>Methanobacteriati</taxon>
        <taxon>Methanobacteriota</taxon>
        <taxon>candidate division MSBL1</taxon>
    </lineage>
</organism>
<comment type="caution">
    <text evidence="2">The sequence shown here is derived from an EMBL/GenBank/DDBJ whole genome shotgun (WGS) entry which is preliminary data.</text>
</comment>
<dbReference type="GO" id="GO:0030643">
    <property type="term" value="P:intracellular phosphate ion homeostasis"/>
    <property type="evidence" value="ECO:0007669"/>
    <property type="project" value="InterPro"/>
</dbReference>
<dbReference type="Proteomes" id="UP000070565">
    <property type="component" value="Unassembled WGS sequence"/>
</dbReference>
<dbReference type="GO" id="GO:0045936">
    <property type="term" value="P:negative regulation of phosphate metabolic process"/>
    <property type="evidence" value="ECO:0007669"/>
    <property type="project" value="InterPro"/>
</dbReference>
<dbReference type="GO" id="GO:0003677">
    <property type="term" value="F:DNA binding"/>
    <property type="evidence" value="ECO:0007669"/>
    <property type="project" value="InterPro"/>
</dbReference>
<proteinExistence type="predicted"/>
<dbReference type="PANTHER" id="PTHR42930">
    <property type="entry name" value="PHOSPHATE-SPECIFIC TRANSPORT SYSTEM ACCESSORY PROTEIN PHOU"/>
    <property type="match status" value="1"/>
</dbReference>
<sequence>MKNEKEEVRKLQVTGGSTYIVSLPKWWVKEQGLEAGDGVSIVMQDPSSLLISSQTLKKIERSREIEVTVSSQEKCDSIVRKILSLYLVGYDVIQLTASKERIKAAHRGAIKELVRKKLVGTEIISESIEEITLRVLLSYSDLSLKDALKRMFVVASSMRENAMAALEKMNRDLAKDVIELDNEVDRFQMYLVRGVKAAMQEPRLVSKLGLNTLRECLGYRLISKSVERAADHAALVAKNVLELERPLDSQAIEMLKEVSSFSDSILRKAIDSLFKEDYGTAENLLLEVGEIYELERRINRYLEVQKPPESIRTRLILESLRRIAGYGSDVAEIVLNLTINKDH</sequence>
<reference evidence="2 3" key="1">
    <citation type="journal article" date="2016" name="Sci. Rep.">
        <title>Metabolic traits of an uncultured archaeal lineage -MSBL1- from brine pools of the Red Sea.</title>
        <authorList>
            <person name="Mwirichia R."/>
            <person name="Alam I."/>
            <person name="Rashid M."/>
            <person name="Vinu M."/>
            <person name="Ba-Alawi W."/>
            <person name="Anthony Kamau A."/>
            <person name="Kamanda Ngugi D."/>
            <person name="Goker M."/>
            <person name="Klenk H.P."/>
            <person name="Bajic V."/>
            <person name="Stingl U."/>
        </authorList>
    </citation>
    <scope>NUCLEOTIDE SEQUENCE [LARGE SCALE GENOMIC DNA]</scope>
    <source>
        <strain evidence="2">SCGC-AAA261F19</strain>
    </source>
</reference>
<dbReference type="PANTHER" id="PTHR42930:SF2">
    <property type="entry name" value="PHOU DOMAIN-CONTAINING PROTEIN"/>
    <property type="match status" value="1"/>
</dbReference>
<dbReference type="SUPFAM" id="SSF109755">
    <property type="entry name" value="PhoU-like"/>
    <property type="match status" value="1"/>
</dbReference>
<dbReference type="EMBL" id="LHXZ01000001">
    <property type="protein sequence ID" value="KXB03900.1"/>
    <property type="molecule type" value="Genomic_DNA"/>
</dbReference>